<dbReference type="EMBL" id="QTSX02006391">
    <property type="protein sequence ID" value="KAJ9055785.1"/>
    <property type="molecule type" value="Genomic_DNA"/>
</dbReference>
<reference evidence="1" key="1">
    <citation type="submission" date="2022-04" db="EMBL/GenBank/DDBJ databases">
        <title>Genome of the entomopathogenic fungus Entomophthora muscae.</title>
        <authorList>
            <person name="Elya C."/>
            <person name="Lovett B.R."/>
            <person name="Lee E."/>
            <person name="Macias A.M."/>
            <person name="Hajek A.E."/>
            <person name="De Bivort B.L."/>
            <person name="Kasson M.T."/>
            <person name="De Fine Licht H.H."/>
            <person name="Stajich J.E."/>
        </authorList>
    </citation>
    <scope>NUCLEOTIDE SEQUENCE</scope>
    <source>
        <strain evidence="1">Berkeley</strain>
    </source>
</reference>
<gene>
    <name evidence="1" type="ORF">DSO57_1000643</name>
</gene>
<name>A0ACC2S0F4_9FUNG</name>
<keyword evidence="2" id="KW-1185">Reference proteome</keyword>
<evidence type="ECO:0000313" key="1">
    <source>
        <dbReference type="EMBL" id="KAJ9055785.1"/>
    </source>
</evidence>
<dbReference type="Proteomes" id="UP001165960">
    <property type="component" value="Unassembled WGS sequence"/>
</dbReference>
<sequence length="182" mass="20185">MRLPKTSFMESLGYKWVYWMILLPAVLASILIGSHADSGTSPKAQFLDSSWRQIIPGVWYTATPLSHNPPCKEEPQNYQSIKKPVNPQVFCSLVSGFLLCYLGVYFFLGQFDPLLGWYCSFGEKFHLGMVSLPVSSLITGLNPSAIIHHLGRLLPSEWVPDSITGSSAFHSNSGSMYPLKGI</sequence>
<protein>
    <submittedName>
        <fullName evidence="1">Uncharacterized protein</fullName>
    </submittedName>
</protein>
<evidence type="ECO:0000313" key="2">
    <source>
        <dbReference type="Proteomes" id="UP001165960"/>
    </source>
</evidence>
<accession>A0ACC2S0F4</accession>
<organism evidence="1 2">
    <name type="scientific">Entomophthora muscae</name>
    <dbReference type="NCBI Taxonomy" id="34485"/>
    <lineage>
        <taxon>Eukaryota</taxon>
        <taxon>Fungi</taxon>
        <taxon>Fungi incertae sedis</taxon>
        <taxon>Zoopagomycota</taxon>
        <taxon>Entomophthoromycotina</taxon>
        <taxon>Entomophthoromycetes</taxon>
        <taxon>Entomophthorales</taxon>
        <taxon>Entomophthoraceae</taxon>
        <taxon>Entomophthora</taxon>
    </lineage>
</organism>
<comment type="caution">
    <text evidence="1">The sequence shown here is derived from an EMBL/GenBank/DDBJ whole genome shotgun (WGS) entry which is preliminary data.</text>
</comment>
<proteinExistence type="predicted"/>